<protein>
    <recommendedName>
        <fullName evidence="3">F-box domain-containing protein</fullName>
    </recommendedName>
</protein>
<keyword evidence="2" id="KW-1185">Reference proteome</keyword>
<organism evidence="1 2">
    <name type="scientific">Aspergillus cavernicola</name>
    <dbReference type="NCBI Taxonomy" id="176166"/>
    <lineage>
        <taxon>Eukaryota</taxon>
        <taxon>Fungi</taxon>
        <taxon>Dikarya</taxon>
        <taxon>Ascomycota</taxon>
        <taxon>Pezizomycotina</taxon>
        <taxon>Eurotiomycetes</taxon>
        <taxon>Eurotiomycetidae</taxon>
        <taxon>Eurotiales</taxon>
        <taxon>Aspergillaceae</taxon>
        <taxon>Aspergillus</taxon>
        <taxon>Aspergillus subgen. Nidulantes</taxon>
    </lineage>
</organism>
<name>A0ABR4HI09_9EURO</name>
<evidence type="ECO:0000313" key="1">
    <source>
        <dbReference type="EMBL" id="KAL2815036.1"/>
    </source>
</evidence>
<comment type="caution">
    <text evidence="1">The sequence shown here is derived from an EMBL/GenBank/DDBJ whole genome shotgun (WGS) entry which is preliminary data.</text>
</comment>
<dbReference type="Proteomes" id="UP001610335">
    <property type="component" value="Unassembled WGS sequence"/>
</dbReference>
<proteinExistence type="predicted"/>
<sequence length="346" mass="40421">MDEIDKLEDTGDIGDLDETDQLPVKITGKESNPLCYICNSILTEFRPRPKFTTGVYSGEAMMSDKRFSDGSAWNRFYRMILFHLRKRICRLSGISYFTEKDLGFHTRQAPWDENTLIVRSESNARKYEDLLATALQHEAQDPFASDRLTCFVIHARCWQLLCRHKAWSLAGEDIKIVLGALRCKSARYWKQSLYPLQDFIDTKWTDFRHVLDPFVCHYAQNIIAKTMARRRTRKRFQPIRGPHKRIYLNCLPPEILLLIADLLPSTDVAVVQKAMGSYLGDAYWRSRIPCIFHEIRDVSSELLDWEHLCSELERLEDWDEQLTSRRYVLGQLDEIAGFIANHSNYT</sequence>
<dbReference type="EMBL" id="JBFXLS010000117">
    <property type="protein sequence ID" value="KAL2815036.1"/>
    <property type="molecule type" value="Genomic_DNA"/>
</dbReference>
<reference evidence="1 2" key="1">
    <citation type="submission" date="2024-07" db="EMBL/GenBank/DDBJ databases">
        <title>Section-level genome sequencing and comparative genomics of Aspergillus sections Usti and Cavernicolus.</title>
        <authorList>
            <consortium name="Lawrence Berkeley National Laboratory"/>
            <person name="Nybo J.L."/>
            <person name="Vesth T.C."/>
            <person name="Theobald S."/>
            <person name="Frisvad J.C."/>
            <person name="Larsen T.O."/>
            <person name="Kjaerboelling I."/>
            <person name="Rothschild-Mancinelli K."/>
            <person name="Lyhne E.K."/>
            <person name="Kogle M.E."/>
            <person name="Barry K."/>
            <person name="Clum A."/>
            <person name="Na H."/>
            <person name="Ledsgaard L."/>
            <person name="Lin J."/>
            <person name="Lipzen A."/>
            <person name="Kuo A."/>
            <person name="Riley R."/>
            <person name="Mondo S."/>
            <person name="LaButti K."/>
            <person name="Haridas S."/>
            <person name="Pangalinan J."/>
            <person name="Salamov A.A."/>
            <person name="Simmons B.A."/>
            <person name="Magnuson J.K."/>
            <person name="Chen J."/>
            <person name="Drula E."/>
            <person name="Henrissat B."/>
            <person name="Wiebenga A."/>
            <person name="Lubbers R.J."/>
            <person name="Gomes A.C."/>
            <person name="Makela M.R."/>
            <person name="Stajich J."/>
            <person name="Grigoriev I.V."/>
            <person name="Mortensen U.H."/>
            <person name="De vries R.P."/>
            <person name="Baker S.E."/>
            <person name="Andersen M.R."/>
        </authorList>
    </citation>
    <scope>NUCLEOTIDE SEQUENCE [LARGE SCALE GENOMIC DNA]</scope>
    <source>
        <strain evidence="1 2">CBS 600.67</strain>
    </source>
</reference>
<gene>
    <name evidence="1" type="ORF">BDW59DRAFT_176266</name>
</gene>
<evidence type="ECO:0008006" key="3">
    <source>
        <dbReference type="Google" id="ProtNLM"/>
    </source>
</evidence>
<evidence type="ECO:0000313" key="2">
    <source>
        <dbReference type="Proteomes" id="UP001610335"/>
    </source>
</evidence>
<accession>A0ABR4HI09</accession>